<evidence type="ECO:0000256" key="3">
    <source>
        <dbReference type="ARBA" id="ARBA00022741"/>
    </source>
</evidence>
<dbReference type="EMBL" id="VUNQ01000003">
    <property type="protein sequence ID" value="MSU00402.1"/>
    <property type="molecule type" value="Genomic_DNA"/>
</dbReference>
<dbReference type="GO" id="GO:0005524">
    <property type="term" value="F:ATP binding"/>
    <property type="evidence" value="ECO:0007669"/>
    <property type="project" value="InterPro"/>
</dbReference>
<name>A0A6N7XI38_9FIRM</name>
<reference evidence="6 7" key="1">
    <citation type="submission" date="2019-09" db="EMBL/GenBank/DDBJ databases">
        <title>In-depth cultivation of the pig gut microbiome towards novel bacterial diversity and tailored functional studies.</title>
        <authorList>
            <person name="Wylensek D."/>
            <person name="Hitch T.C.A."/>
            <person name="Clavel T."/>
        </authorList>
    </citation>
    <scope>NUCLEOTIDE SEQUENCE [LARGE SCALE GENOMIC DNA]</scope>
    <source>
        <strain evidence="6 7">WCA3-693-APC-4?</strain>
    </source>
</reference>
<dbReference type="GO" id="GO:0043531">
    <property type="term" value="F:ADP binding"/>
    <property type="evidence" value="ECO:0007669"/>
    <property type="project" value="UniProtKB-UniRule"/>
</dbReference>
<dbReference type="Proteomes" id="UP000469523">
    <property type="component" value="Unassembled WGS sequence"/>
</dbReference>
<proteinExistence type="inferred from homology"/>
<evidence type="ECO:0000256" key="1">
    <source>
        <dbReference type="ARBA" id="ARBA00022527"/>
    </source>
</evidence>
<evidence type="ECO:0000256" key="5">
    <source>
        <dbReference type="HAMAP-Rule" id="MF_00921"/>
    </source>
</evidence>
<comment type="caution">
    <text evidence="6">The sequence shown here is derived from an EMBL/GenBank/DDBJ whole genome shotgun (WGS) entry which is preliminary data.</text>
</comment>
<dbReference type="GO" id="GO:0016776">
    <property type="term" value="F:phosphotransferase activity, phosphate group as acceptor"/>
    <property type="evidence" value="ECO:0007669"/>
    <property type="project" value="UniProtKB-UniRule"/>
</dbReference>
<dbReference type="PANTHER" id="PTHR31756">
    <property type="entry name" value="PYRUVATE, PHOSPHATE DIKINASE REGULATORY PROTEIN 1, CHLOROPLASTIC"/>
    <property type="match status" value="1"/>
</dbReference>
<keyword evidence="3 5" id="KW-0547">Nucleotide-binding</keyword>
<comment type="catalytic activity">
    <reaction evidence="5">
        <text>N(tele)-phospho-L-histidyl/O-phospho-L-threonyl-[pyruvate, phosphate dikinase] + phosphate + H(+) = N(tele)-phospho-L-histidyl/L-threonyl-[pyruvate, phosphate dikinase] + diphosphate</text>
        <dbReference type="Rhea" id="RHEA:43696"/>
        <dbReference type="Rhea" id="RHEA-COMP:10650"/>
        <dbReference type="Rhea" id="RHEA-COMP:10651"/>
        <dbReference type="ChEBI" id="CHEBI:15378"/>
        <dbReference type="ChEBI" id="CHEBI:30013"/>
        <dbReference type="ChEBI" id="CHEBI:33019"/>
        <dbReference type="ChEBI" id="CHEBI:43474"/>
        <dbReference type="ChEBI" id="CHEBI:61977"/>
        <dbReference type="ChEBI" id="CHEBI:83586"/>
        <dbReference type="EC" id="2.7.4.27"/>
    </reaction>
</comment>
<dbReference type="GO" id="GO:0004674">
    <property type="term" value="F:protein serine/threonine kinase activity"/>
    <property type="evidence" value="ECO:0007669"/>
    <property type="project" value="UniProtKB-UniRule"/>
</dbReference>
<dbReference type="PANTHER" id="PTHR31756:SF3">
    <property type="entry name" value="PYRUVATE, PHOSPHATE DIKINASE REGULATORY PROTEIN 1, CHLOROPLASTIC"/>
    <property type="match status" value="1"/>
</dbReference>
<keyword evidence="2 5" id="KW-0808">Transferase</keyword>
<feature type="binding site" evidence="5">
    <location>
        <begin position="171"/>
        <end position="178"/>
    </location>
    <ligand>
        <name>ADP</name>
        <dbReference type="ChEBI" id="CHEBI:456216"/>
    </ligand>
</feature>
<dbReference type="HAMAP" id="MF_00921">
    <property type="entry name" value="PDRP"/>
    <property type="match status" value="1"/>
</dbReference>
<evidence type="ECO:0000256" key="4">
    <source>
        <dbReference type="ARBA" id="ARBA00022777"/>
    </source>
</evidence>
<dbReference type="InterPro" id="IPR005177">
    <property type="entry name" value="Kinase-pyrophosphorylase"/>
</dbReference>
<keyword evidence="4 5" id="KW-0418">Kinase</keyword>
<dbReference type="NCBIfam" id="NF003742">
    <property type="entry name" value="PRK05339.1"/>
    <property type="match status" value="1"/>
</dbReference>
<comment type="function">
    <text evidence="5">Bifunctional serine/threonine kinase and phosphorylase involved in the regulation of the pyruvate, phosphate dikinase (PPDK) by catalyzing its phosphorylation/dephosphorylation.</text>
</comment>
<gene>
    <name evidence="6" type="ORF">FYJ83_02840</name>
</gene>
<evidence type="ECO:0000313" key="6">
    <source>
        <dbReference type="EMBL" id="MSU00402.1"/>
    </source>
</evidence>
<dbReference type="EC" id="2.7.4.27" evidence="5"/>
<keyword evidence="7" id="KW-1185">Reference proteome</keyword>
<accession>A0A6N7XI38</accession>
<sequence>MLSNVSYYKIYSITLLKGEEELEGLKVFIVSDSLGETAALVTRAAISQFKTDNYEIKRFSYVQDLDVLRGVLQEASLIKNSILIYTLVDESLIEFIKEYSKNTGLLTVDLISPLINVISQTLDIEPTREPGVIRRLDETYFKRVAAIEFAVKYDDGKDPRGVVEADIVLVGVSRTSKTPLSMYLANRNLKVANIPLVVEVDPPKELFNIPAKKIIGLTNSPEKLNEVREERLKSLGLSSGSSYASLGRILDELEYADKIMKKIGCPVIDVSNKAIEETSEIVLSLLRKNGISFSE</sequence>
<comment type="similarity">
    <text evidence="5">Belongs to the pyruvate, phosphate/water dikinase regulatory protein family. PDRP subfamily.</text>
</comment>
<keyword evidence="1 5" id="KW-0723">Serine/threonine-protein kinase</keyword>
<evidence type="ECO:0000313" key="7">
    <source>
        <dbReference type="Proteomes" id="UP000469523"/>
    </source>
</evidence>
<dbReference type="Pfam" id="PF03618">
    <property type="entry name" value="Kinase-PPPase"/>
    <property type="match status" value="1"/>
</dbReference>
<dbReference type="InterPro" id="IPR026565">
    <property type="entry name" value="PPDK_reg"/>
</dbReference>
<protein>
    <recommendedName>
        <fullName evidence="5">Putative pyruvate, phosphate dikinase regulatory protein</fullName>
        <shortName evidence="5">PPDK regulatory protein</shortName>
        <ecNumber evidence="5">2.7.11.32</ecNumber>
        <ecNumber evidence="5">2.7.4.27</ecNumber>
    </recommendedName>
</protein>
<dbReference type="AlphaFoldDB" id="A0A6N7XI38"/>
<comment type="catalytic activity">
    <reaction evidence="5">
        <text>N(tele)-phospho-L-histidyl/L-threonyl-[pyruvate, phosphate dikinase] + ADP = N(tele)-phospho-L-histidyl/O-phospho-L-threonyl-[pyruvate, phosphate dikinase] + AMP + H(+)</text>
        <dbReference type="Rhea" id="RHEA:43692"/>
        <dbReference type="Rhea" id="RHEA-COMP:10650"/>
        <dbReference type="Rhea" id="RHEA-COMP:10651"/>
        <dbReference type="ChEBI" id="CHEBI:15378"/>
        <dbReference type="ChEBI" id="CHEBI:30013"/>
        <dbReference type="ChEBI" id="CHEBI:61977"/>
        <dbReference type="ChEBI" id="CHEBI:83586"/>
        <dbReference type="ChEBI" id="CHEBI:456215"/>
        <dbReference type="ChEBI" id="CHEBI:456216"/>
        <dbReference type="EC" id="2.7.11.32"/>
    </reaction>
</comment>
<organism evidence="6 7">
    <name type="scientific">Tissierella pigra</name>
    <dbReference type="NCBI Taxonomy" id="2607614"/>
    <lineage>
        <taxon>Bacteria</taxon>
        <taxon>Bacillati</taxon>
        <taxon>Bacillota</taxon>
        <taxon>Tissierellia</taxon>
        <taxon>Tissierellales</taxon>
        <taxon>Tissierellaceae</taxon>
        <taxon>Tissierella</taxon>
    </lineage>
</organism>
<dbReference type="EC" id="2.7.11.32" evidence="5"/>
<evidence type="ECO:0000256" key="2">
    <source>
        <dbReference type="ARBA" id="ARBA00022679"/>
    </source>
</evidence>